<dbReference type="PANTHER" id="PTHR20883:SF48">
    <property type="entry name" value="ECTOINE DIOXYGENASE"/>
    <property type="match status" value="1"/>
</dbReference>
<comment type="cofactor">
    <cofactor evidence="1">
        <name>Fe(2+)</name>
        <dbReference type="ChEBI" id="CHEBI:29033"/>
    </cofactor>
</comment>
<dbReference type="RefSeq" id="WP_006992590.1">
    <property type="nucleotide sequence ID" value="NZ_BAEP01000044.1"/>
</dbReference>
<accession>K6XUZ6</accession>
<evidence type="ECO:0008006" key="4">
    <source>
        <dbReference type="Google" id="ProtNLM"/>
    </source>
</evidence>
<dbReference type="SUPFAM" id="SSF51197">
    <property type="entry name" value="Clavaminate synthase-like"/>
    <property type="match status" value="1"/>
</dbReference>
<organism evidence="2 3">
    <name type="scientific">Paraglaciecola mesophila KMM 241</name>
    <dbReference type="NCBI Taxonomy" id="1128912"/>
    <lineage>
        <taxon>Bacteria</taxon>
        <taxon>Pseudomonadati</taxon>
        <taxon>Pseudomonadota</taxon>
        <taxon>Gammaproteobacteria</taxon>
        <taxon>Alteromonadales</taxon>
        <taxon>Alteromonadaceae</taxon>
        <taxon>Paraglaciecola</taxon>
    </lineage>
</organism>
<evidence type="ECO:0000256" key="1">
    <source>
        <dbReference type="ARBA" id="ARBA00001954"/>
    </source>
</evidence>
<dbReference type="AlphaFoldDB" id="K6XUZ6"/>
<dbReference type="eggNOG" id="COG5285">
    <property type="taxonomic scope" value="Bacteria"/>
</dbReference>
<evidence type="ECO:0000313" key="2">
    <source>
        <dbReference type="EMBL" id="GAC24439.1"/>
    </source>
</evidence>
<reference evidence="2 3" key="1">
    <citation type="journal article" date="2017" name="Antonie Van Leeuwenhoek">
        <title>Rhizobium rhizosphaerae sp. nov., a novel species isolated from rice rhizosphere.</title>
        <authorList>
            <person name="Zhao J.J."/>
            <person name="Zhang J."/>
            <person name="Zhang R.J."/>
            <person name="Zhang C.W."/>
            <person name="Yin H.Q."/>
            <person name="Zhang X.X."/>
        </authorList>
    </citation>
    <scope>NUCLEOTIDE SEQUENCE [LARGE SCALE GENOMIC DNA]</scope>
    <source>
        <strain evidence="2 3">KMM 241</strain>
    </source>
</reference>
<proteinExistence type="predicted"/>
<dbReference type="InterPro" id="IPR008775">
    <property type="entry name" value="Phytyl_CoA_dOase-like"/>
</dbReference>
<protein>
    <recommendedName>
        <fullName evidence="4">Phytanoyl-CoA dioxygenase</fullName>
    </recommendedName>
</protein>
<evidence type="ECO:0000313" key="3">
    <source>
        <dbReference type="Proteomes" id="UP000006263"/>
    </source>
</evidence>
<name>K6XUZ6_9ALTE</name>
<dbReference type="OrthoDB" id="9791262at2"/>
<sequence length="390" mass="42901">MIRDISASIDACAAHYGDNADAMRQYLLEGQAKAVALPNRGPLLFNEEGQLDKGILEAYQTYGFYIFENVLSERELADIEQDLALLKQRFATENGATLNAKGEPALGINCKAPNLLWAKPLGDPLGGTPIANGRHQVKLFEPIAASNAPKESPFVLLGSLQFSPACLRVYAHPELLKVAEAINGQDFAPFHECLFIKEPGLGAAVSWHQDGDTHWDNPEFDSQIHGFNFMAQAYGSTAVNGVWVVPGSHKEGRKDIRQLVKDAGSERIPDALPIICNPGDVVICNRQLVHGSFANTGFEPRITINFGFHKRSSVLDVKGAGIHSEAVVYDEKLIEQRSHALGYAIEARKAQYPDETPYQYQPLANSKIDFSWQTDTLGKLKDYNLLDLSI</sequence>
<dbReference type="Pfam" id="PF05721">
    <property type="entry name" value="PhyH"/>
    <property type="match status" value="1"/>
</dbReference>
<dbReference type="Proteomes" id="UP000006263">
    <property type="component" value="Unassembled WGS sequence"/>
</dbReference>
<dbReference type="GO" id="GO:0016706">
    <property type="term" value="F:2-oxoglutarate-dependent dioxygenase activity"/>
    <property type="evidence" value="ECO:0007669"/>
    <property type="project" value="UniProtKB-ARBA"/>
</dbReference>
<dbReference type="GO" id="GO:0005506">
    <property type="term" value="F:iron ion binding"/>
    <property type="evidence" value="ECO:0007669"/>
    <property type="project" value="UniProtKB-ARBA"/>
</dbReference>
<dbReference type="EMBL" id="BAEP01000044">
    <property type="protein sequence ID" value="GAC24439.1"/>
    <property type="molecule type" value="Genomic_DNA"/>
</dbReference>
<dbReference type="Gene3D" id="2.60.120.620">
    <property type="entry name" value="q2cbj1_9rhob like domain"/>
    <property type="match status" value="1"/>
</dbReference>
<dbReference type="PANTHER" id="PTHR20883">
    <property type="entry name" value="PHYTANOYL-COA DIOXYGENASE DOMAIN CONTAINING 1"/>
    <property type="match status" value="1"/>
</dbReference>
<comment type="caution">
    <text evidence="2">The sequence shown here is derived from an EMBL/GenBank/DDBJ whole genome shotgun (WGS) entry which is preliminary data.</text>
</comment>
<gene>
    <name evidence="2" type="ORF">GMES_2143</name>
</gene>